<keyword evidence="5" id="KW-1185">Reference proteome</keyword>
<feature type="domain" description="Peroxisomal membrane protein PEX14-like KPWE" evidence="3">
    <location>
        <begin position="660"/>
        <end position="708"/>
    </location>
</feature>
<dbReference type="AlphaFoldDB" id="A0AAW2Z1F6"/>
<keyword evidence="2" id="KW-0812">Transmembrane</keyword>
<evidence type="ECO:0000259" key="3">
    <source>
        <dbReference type="Pfam" id="PF17733"/>
    </source>
</evidence>
<feature type="region of interest" description="Disordered" evidence="1">
    <location>
        <begin position="680"/>
        <end position="761"/>
    </location>
</feature>
<dbReference type="Pfam" id="PF17733">
    <property type="entry name" value="KPWE_dom"/>
    <property type="match status" value="1"/>
</dbReference>
<comment type="caution">
    <text evidence="4">The sequence shown here is derived from an EMBL/GenBank/DDBJ whole genome shotgun (WGS) entry which is preliminary data.</text>
</comment>
<feature type="compositionally biased region" description="Basic and acidic residues" evidence="1">
    <location>
        <begin position="704"/>
        <end position="720"/>
    </location>
</feature>
<keyword evidence="2" id="KW-1133">Transmembrane helix</keyword>
<dbReference type="EMBL" id="JAOPGA020000972">
    <property type="protein sequence ID" value="KAL0483618.1"/>
    <property type="molecule type" value="Genomic_DNA"/>
</dbReference>
<dbReference type="InterPro" id="IPR040554">
    <property type="entry name" value="KPWE_PEX14_dom"/>
</dbReference>
<accession>A0AAW2Z1F6</accession>
<sequence length="761" mass="85842">MDRHERNYRSGQELFNYDDLDEKELNKILNESGLDRASIPLTNTSSNYNQLLENQRFNINSGNYKNPVIPKNTKRGTSRYTLVKLIVGWLLTVLATVGATWLWGSFIKPMLKMVNKEKERGTNQNSSKLVITDVSPELEAPDVTLNTTSSKHAEPTTNKLDNLFNDLSTLKQEFLSMRTIMLEKSNNAQQTPNNVSTDVQICRSELNTLRSTLDRVQTQLDRLQYDKNNNDFRKDNSNQDKTLADLRVELAGIKGMLKASPPSQAPPQFTYLPMYYPQPTTQPVSQPFTQPTQPTQQTQITAQPTSASHPVIVPQSNEHVEPKEKQQVEAPSYENESLFKQHDSNIDEIGEEMKVDPQTALEQYAADYNKALLENTPTQPSIATTIVDQDQPKTSDHNDNYDDYDDVIFGGEAPSFDSLYQTAQQSSSFNPYAENLLNKTTSIEDEALSNQMKQTVESEPKFKKSKLFDFINDVTSVDTEPVPVISEPVTPTQENQIVLATDQTLLITPSHADFANYDFDHDDAFIKSKQFVLSKLEDGIDQTTLERAVLKLKGKHFKKHVDSTFDFESYCKQNNIEPINKDLIVVDQPPVTVSDEKVSDVVIEPITSPQIDQTTDVPTTIENEEQVSSQDTTIQPNTISDQPTSNEVQPEDQKPEQPKYPKAYGDILQKMITGEGVQGIKVINDKPTNPNRKPTPSTATRKAKPWEKKNKLRQEEEKSVQDVQETNSPQIQEPTESDIASDQTNSIDADSKEESNLSIIE</sequence>
<gene>
    <name evidence="4" type="ORF">AKO1_011450</name>
</gene>
<evidence type="ECO:0000313" key="5">
    <source>
        <dbReference type="Proteomes" id="UP001431209"/>
    </source>
</evidence>
<evidence type="ECO:0000256" key="2">
    <source>
        <dbReference type="SAM" id="Phobius"/>
    </source>
</evidence>
<dbReference type="Proteomes" id="UP001431209">
    <property type="component" value="Unassembled WGS sequence"/>
</dbReference>
<proteinExistence type="predicted"/>
<keyword evidence="2" id="KW-0472">Membrane</keyword>
<feature type="compositionally biased region" description="Polar residues" evidence="1">
    <location>
        <begin position="721"/>
        <end position="748"/>
    </location>
</feature>
<organism evidence="4 5">
    <name type="scientific">Acrasis kona</name>
    <dbReference type="NCBI Taxonomy" id="1008807"/>
    <lineage>
        <taxon>Eukaryota</taxon>
        <taxon>Discoba</taxon>
        <taxon>Heterolobosea</taxon>
        <taxon>Tetramitia</taxon>
        <taxon>Eutetramitia</taxon>
        <taxon>Acrasidae</taxon>
        <taxon>Acrasis</taxon>
    </lineage>
</organism>
<name>A0AAW2Z1F6_9EUKA</name>
<reference evidence="4 5" key="1">
    <citation type="submission" date="2024-03" db="EMBL/GenBank/DDBJ databases">
        <title>The Acrasis kona genome and developmental transcriptomes reveal deep origins of eukaryotic multicellular pathways.</title>
        <authorList>
            <person name="Sheikh S."/>
            <person name="Fu C.-J."/>
            <person name="Brown M.W."/>
            <person name="Baldauf S.L."/>
        </authorList>
    </citation>
    <scope>NUCLEOTIDE SEQUENCE [LARGE SCALE GENOMIC DNA]</scope>
    <source>
        <strain evidence="4 5">ATCC MYA-3509</strain>
    </source>
</reference>
<feature type="compositionally biased region" description="Polar residues" evidence="1">
    <location>
        <begin position="686"/>
        <end position="700"/>
    </location>
</feature>
<protein>
    <submittedName>
        <fullName evidence="4">Peroxisomal membrane protein</fullName>
    </submittedName>
</protein>
<feature type="compositionally biased region" description="Polar residues" evidence="1">
    <location>
        <begin position="623"/>
        <end position="648"/>
    </location>
</feature>
<feature type="region of interest" description="Disordered" evidence="1">
    <location>
        <begin position="281"/>
        <end position="308"/>
    </location>
</feature>
<feature type="transmembrane region" description="Helical" evidence="2">
    <location>
        <begin position="81"/>
        <end position="103"/>
    </location>
</feature>
<evidence type="ECO:0000256" key="1">
    <source>
        <dbReference type="SAM" id="MobiDB-lite"/>
    </source>
</evidence>
<feature type="region of interest" description="Disordered" evidence="1">
    <location>
        <begin position="623"/>
        <end position="661"/>
    </location>
</feature>
<evidence type="ECO:0000313" key="4">
    <source>
        <dbReference type="EMBL" id="KAL0483618.1"/>
    </source>
</evidence>
<feature type="compositionally biased region" description="Low complexity" evidence="1">
    <location>
        <begin position="281"/>
        <end position="305"/>
    </location>
</feature>